<dbReference type="PANTHER" id="PTHR43582:SF2">
    <property type="entry name" value="LINEARMYCIN RESISTANCE ATP-BINDING PROTEIN LNRL"/>
    <property type="match status" value="1"/>
</dbReference>
<geneLocation type="plasmid" evidence="11">
    <name>unnamed</name>
</geneLocation>
<keyword evidence="4" id="KW-0547">Nucleotide-binding</keyword>
<dbReference type="Gene3D" id="3.40.50.300">
    <property type="entry name" value="P-loop containing nucleotide triphosphate hydrolases"/>
    <property type="match status" value="1"/>
</dbReference>
<dbReference type="PROSITE" id="PS50893">
    <property type="entry name" value="ABC_TRANSPORTER_2"/>
    <property type="match status" value="1"/>
</dbReference>
<keyword evidence="6" id="KW-1278">Translocase</keyword>
<dbReference type="GO" id="GO:0043215">
    <property type="term" value="P:daunorubicin transport"/>
    <property type="evidence" value="ECO:0007669"/>
    <property type="project" value="InterPro"/>
</dbReference>
<dbReference type="InterPro" id="IPR005894">
    <property type="entry name" value="DrrA"/>
</dbReference>
<keyword evidence="11" id="KW-0614">Plasmid</keyword>
<dbReference type="GO" id="GO:0005524">
    <property type="term" value="F:ATP binding"/>
    <property type="evidence" value="ECO:0007669"/>
    <property type="project" value="UniProtKB-KW"/>
</dbReference>
<keyword evidence="12" id="KW-1185">Reference proteome</keyword>
<evidence type="ECO:0000259" key="10">
    <source>
        <dbReference type="PROSITE" id="PS50893"/>
    </source>
</evidence>
<evidence type="ECO:0000256" key="9">
    <source>
        <dbReference type="SAM" id="MobiDB-lite"/>
    </source>
</evidence>
<evidence type="ECO:0000256" key="8">
    <source>
        <dbReference type="ARBA" id="ARBA00049985"/>
    </source>
</evidence>
<accession>W0JRP2</accession>
<dbReference type="OrthoDB" id="87732at2157"/>
<keyword evidence="3" id="KW-1003">Cell membrane</keyword>
<dbReference type="InterPro" id="IPR017871">
    <property type="entry name" value="ABC_transporter-like_CS"/>
</dbReference>
<evidence type="ECO:0000256" key="4">
    <source>
        <dbReference type="ARBA" id="ARBA00022741"/>
    </source>
</evidence>
<proteinExistence type="inferred from homology"/>
<comment type="similarity">
    <text evidence="8">Belongs to the ABC transporter superfamily. Drug exporter-1 (DrugE1) (TC 3.A.1.105) family.</text>
</comment>
<evidence type="ECO:0000256" key="3">
    <source>
        <dbReference type="ARBA" id="ARBA00022475"/>
    </source>
</evidence>
<keyword evidence="7" id="KW-0472">Membrane</keyword>
<reference evidence="11 12" key="1">
    <citation type="submission" date="2014-01" db="EMBL/GenBank/DDBJ databases">
        <authorList>
            <consortium name="DOE Joint Genome Institute"/>
            <person name="Anderson I."/>
            <person name="Huntemann M."/>
            <person name="Han J."/>
            <person name="Chen A."/>
            <person name="Kyrpides N."/>
            <person name="Mavromatis K."/>
            <person name="Markowitz V."/>
            <person name="Palaniappan K."/>
            <person name="Ivanova N."/>
            <person name="Schaumberg A."/>
            <person name="Pati A."/>
            <person name="Liolios K."/>
            <person name="Nordberg H.P."/>
            <person name="Cantor M.N."/>
            <person name="Hua S.X."/>
            <person name="Woyke T."/>
        </authorList>
    </citation>
    <scope>NUCLEOTIDE SEQUENCE [LARGE SCALE GENOMIC DNA]</scope>
    <source>
        <strain evidence="11 12">XH-48</strain>
        <plasmid evidence="12">1</plasmid>
    </source>
</reference>
<dbReference type="Proteomes" id="UP000019024">
    <property type="component" value="Plasmid unnamed"/>
</dbReference>
<keyword evidence="5 11" id="KW-0067">ATP-binding</keyword>
<feature type="region of interest" description="Disordered" evidence="9">
    <location>
        <begin position="313"/>
        <end position="345"/>
    </location>
</feature>
<dbReference type="RefSeq" id="WP_049954296.1">
    <property type="nucleotide sequence ID" value="NZ_CP007056.1"/>
</dbReference>
<dbReference type="FunFam" id="3.40.50.300:FF:000589">
    <property type="entry name" value="ABC transporter, ATP-binding subunit"/>
    <property type="match status" value="1"/>
</dbReference>
<dbReference type="PROSITE" id="PS00211">
    <property type="entry name" value="ABC_TRANSPORTER_1"/>
    <property type="match status" value="1"/>
</dbReference>
<evidence type="ECO:0000256" key="7">
    <source>
        <dbReference type="ARBA" id="ARBA00023136"/>
    </source>
</evidence>
<dbReference type="InterPro" id="IPR003593">
    <property type="entry name" value="AAA+_ATPase"/>
</dbReference>
<dbReference type="PATRIC" id="fig|797299.3.peg.3127"/>
<evidence type="ECO:0000256" key="5">
    <source>
        <dbReference type="ARBA" id="ARBA00022840"/>
    </source>
</evidence>
<sequence length="345" mass="37180">MAAIQVDNVTRTFGSVTAVDELSFTVEDGELFGLLGPNGAGKSTLINVLVTLLEPTEGTATVNGHDVTSETAAVRNSIGVVFQEQALDEDLTGEENLAFHARLYGMGRRERTDRIDEVLELVGLTEVRGDPVGTYSGGMKRRLEIGRGLLHEPAVLFLDEPTAGLDARTRRDTWEYIQRMNEDAGVSVVLTTHYIEEAEHLCDRVAIVDDGEIAAIDSPTALKATLGGTVVSLTVHGAVSALCDRLEEQSWVLEYARTDVGVNVTVERGETRVADLVHLADNVGAAITSVDIHRPNLETVFLSLTGAMIEDREDADGSAGEHRTQNAPLDTVDGRSEIATTEDDE</sequence>
<organism evidence="11 12">
    <name type="scientific">Halostagnicola larsenii XH-48</name>
    <dbReference type="NCBI Taxonomy" id="797299"/>
    <lineage>
        <taxon>Archaea</taxon>
        <taxon>Methanobacteriati</taxon>
        <taxon>Methanobacteriota</taxon>
        <taxon>Stenosarchaea group</taxon>
        <taxon>Halobacteria</taxon>
        <taxon>Halobacteriales</taxon>
        <taxon>Natrialbaceae</taxon>
        <taxon>Halostagnicola</taxon>
    </lineage>
</organism>
<dbReference type="InterPro" id="IPR027417">
    <property type="entry name" value="P-loop_NTPase"/>
</dbReference>
<feature type="domain" description="ABC transporter" evidence="10">
    <location>
        <begin position="4"/>
        <end position="235"/>
    </location>
</feature>
<dbReference type="PANTHER" id="PTHR43582">
    <property type="entry name" value="LINEARMYCIN RESISTANCE ATP-BINDING PROTEIN LNRL"/>
    <property type="match status" value="1"/>
</dbReference>
<dbReference type="GO" id="GO:0016887">
    <property type="term" value="F:ATP hydrolysis activity"/>
    <property type="evidence" value="ECO:0007669"/>
    <property type="project" value="InterPro"/>
</dbReference>
<dbReference type="Pfam" id="PF00005">
    <property type="entry name" value="ABC_tran"/>
    <property type="match status" value="1"/>
</dbReference>
<dbReference type="SMART" id="SM00382">
    <property type="entry name" value="AAA"/>
    <property type="match status" value="1"/>
</dbReference>
<protein>
    <submittedName>
        <fullName evidence="11">ABC transporter ATP-binding protein</fullName>
    </submittedName>
</protein>
<evidence type="ECO:0000256" key="1">
    <source>
        <dbReference type="ARBA" id="ARBA00004413"/>
    </source>
</evidence>
<dbReference type="HOGENOM" id="CLU_000604_1_2_2"/>
<dbReference type="GO" id="GO:1900753">
    <property type="term" value="P:doxorubicin transport"/>
    <property type="evidence" value="ECO:0007669"/>
    <property type="project" value="InterPro"/>
</dbReference>
<dbReference type="AlphaFoldDB" id="W0JRP2"/>
<gene>
    <name evidence="11" type="ORF">HALLA_03065</name>
</gene>
<dbReference type="SUPFAM" id="SSF52540">
    <property type="entry name" value="P-loop containing nucleoside triphosphate hydrolases"/>
    <property type="match status" value="1"/>
</dbReference>
<dbReference type="GeneID" id="25146792"/>
<evidence type="ECO:0000313" key="11">
    <source>
        <dbReference type="EMBL" id="AHG01381.1"/>
    </source>
</evidence>
<name>W0JRP2_9EURY</name>
<evidence type="ECO:0000313" key="12">
    <source>
        <dbReference type="Proteomes" id="UP000019024"/>
    </source>
</evidence>
<keyword evidence="2" id="KW-0813">Transport</keyword>
<evidence type="ECO:0000256" key="2">
    <source>
        <dbReference type="ARBA" id="ARBA00022448"/>
    </source>
</evidence>
<comment type="subcellular location">
    <subcellularLocation>
        <location evidence="1">Cell membrane</location>
        <topology evidence="1">Peripheral membrane protein</topology>
        <orientation evidence="1">Cytoplasmic side</orientation>
    </subcellularLocation>
</comment>
<dbReference type="InterPro" id="IPR003439">
    <property type="entry name" value="ABC_transporter-like_ATP-bd"/>
</dbReference>
<dbReference type="KEGG" id="hlr:HALLA_03065"/>
<dbReference type="eggNOG" id="arCOG00194">
    <property type="taxonomic scope" value="Archaea"/>
</dbReference>
<dbReference type="GO" id="GO:0005886">
    <property type="term" value="C:plasma membrane"/>
    <property type="evidence" value="ECO:0007669"/>
    <property type="project" value="UniProtKB-SubCell"/>
</dbReference>
<evidence type="ECO:0000256" key="6">
    <source>
        <dbReference type="ARBA" id="ARBA00022967"/>
    </source>
</evidence>
<dbReference type="NCBIfam" id="TIGR01188">
    <property type="entry name" value="drrA"/>
    <property type="match status" value="1"/>
</dbReference>
<dbReference type="EMBL" id="CP007056">
    <property type="protein sequence ID" value="AHG01381.1"/>
    <property type="molecule type" value="Genomic_DNA"/>
</dbReference>